<evidence type="ECO:0000313" key="3">
    <source>
        <dbReference type="EMBL" id="MET8438848.1"/>
    </source>
</evidence>
<feature type="transmembrane region" description="Helical" evidence="2">
    <location>
        <begin position="172"/>
        <end position="193"/>
    </location>
</feature>
<dbReference type="InterPro" id="IPR036259">
    <property type="entry name" value="MFS_trans_sf"/>
</dbReference>
<comment type="caution">
    <text evidence="3">The sequence shown here is derived from an EMBL/GenBank/DDBJ whole genome shotgun (WGS) entry which is preliminary data.</text>
</comment>
<feature type="transmembrane region" description="Helical" evidence="2">
    <location>
        <begin position="214"/>
        <end position="234"/>
    </location>
</feature>
<dbReference type="RefSeq" id="WP_356673784.1">
    <property type="nucleotide sequence ID" value="NZ_JBEXEF010000131.1"/>
</dbReference>
<dbReference type="PANTHER" id="PTHR23542">
    <property type="match status" value="1"/>
</dbReference>
<reference evidence="3 4" key="1">
    <citation type="submission" date="2024-06" db="EMBL/GenBank/DDBJ databases">
        <title>The Natural Products Discovery Center: Release of the First 8490 Sequenced Strains for Exploring Actinobacteria Biosynthetic Diversity.</title>
        <authorList>
            <person name="Kalkreuter E."/>
            <person name="Kautsar S.A."/>
            <person name="Yang D."/>
            <person name="Bader C.D."/>
            <person name="Teijaro C.N."/>
            <person name="Fluegel L."/>
            <person name="Davis C.M."/>
            <person name="Simpson J.R."/>
            <person name="Lauterbach L."/>
            <person name="Steele A.D."/>
            <person name="Gui C."/>
            <person name="Meng S."/>
            <person name="Li G."/>
            <person name="Viehrig K."/>
            <person name="Ye F."/>
            <person name="Su P."/>
            <person name="Kiefer A.F."/>
            <person name="Nichols A."/>
            <person name="Cepeda A.J."/>
            <person name="Yan W."/>
            <person name="Fan B."/>
            <person name="Jiang Y."/>
            <person name="Adhikari A."/>
            <person name="Zheng C.-J."/>
            <person name="Schuster L."/>
            <person name="Cowan T.M."/>
            <person name="Smanski M.J."/>
            <person name="Chevrette M.G."/>
            <person name="De Carvalho L.P.S."/>
            <person name="Shen B."/>
        </authorList>
    </citation>
    <scope>NUCLEOTIDE SEQUENCE [LARGE SCALE GENOMIC DNA]</scope>
    <source>
        <strain evidence="3 4">NPDC005137</strain>
    </source>
</reference>
<dbReference type="Pfam" id="PF07690">
    <property type="entry name" value="MFS_1"/>
    <property type="match status" value="1"/>
</dbReference>
<dbReference type="EMBL" id="JBEXIP010000074">
    <property type="protein sequence ID" value="MET8438848.1"/>
    <property type="molecule type" value="Genomic_DNA"/>
</dbReference>
<feature type="transmembrane region" description="Helical" evidence="2">
    <location>
        <begin position="80"/>
        <end position="100"/>
    </location>
</feature>
<evidence type="ECO:0000256" key="1">
    <source>
        <dbReference type="SAM" id="MobiDB-lite"/>
    </source>
</evidence>
<sequence length="427" mass="42912">MSSATYRNLLRTPGAAAFFLTAAVGRVGIAMTSLGIVWLVHGRTGSYAAAGLVTGGCAVAEALAGPQVARLIDHFGQTRVLPPALLAHAASVVTLLTLVADGSPSWLMTAGGVLVGATIPQLGALSAARWSALLRGDRSAGLPTAFALESLSNALGYLVGPALVSTIGAGGHPALGTVLAAVLVVVGGLAFAAQHSTAPPPVSAFAERTRARDSLLRPGFAVLVVHNLAIGVYFGAMQVSVTAFAVEHGAPDAAAPLFAVSSCSGLLAGWLYGLRRWRSKPRVQLAAATAGLALGSLLLFAAGSPLGLGFVIVLTGTAVPPILVLFSVLAESAVHQAVLTQAFTWLNSASAAGAAGAAAISGWAVDASGATGGFAAATTAAATMAVLAAAGIRARYGPQRQHARQEPTRPKRRPRDERTMPGTQPPA</sequence>
<feature type="transmembrane region" description="Helical" evidence="2">
    <location>
        <begin position="254"/>
        <end position="273"/>
    </location>
</feature>
<evidence type="ECO:0000256" key="2">
    <source>
        <dbReference type="SAM" id="Phobius"/>
    </source>
</evidence>
<gene>
    <name evidence="3" type="ORF">ABZV61_40515</name>
</gene>
<name>A0ABV2ULX7_9ACTN</name>
<evidence type="ECO:0000313" key="4">
    <source>
        <dbReference type="Proteomes" id="UP001550044"/>
    </source>
</evidence>
<keyword evidence="4" id="KW-1185">Reference proteome</keyword>
<proteinExistence type="predicted"/>
<feature type="compositionally biased region" description="Basic and acidic residues" evidence="1">
    <location>
        <begin position="403"/>
        <end position="419"/>
    </location>
</feature>
<keyword evidence="2" id="KW-1133">Transmembrane helix</keyword>
<feature type="transmembrane region" description="Helical" evidence="2">
    <location>
        <begin position="285"/>
        <end position="302"/>
    </location>
</feature>
<keyword evidence="2" id="KW-0812">Transmembrane</keyword>
<dbReference type="PANTHER" id="PTHR23542:SF1">
    <property type="entry name" value="MAJOR FACILITATOR SUPERFAMILY (MFS) PROFILE DOMAIN-CONTAINING PROTEIN"/>
    <property type="match status" value="1"/>
</dbReference>
<protein>
    <submittedName>
        <fullName evidence="3">MFS transporter</fullName>
    </submittedName>
</protein>
<organism evidence="3 4">
    <name type="scientific">Streptomyces sp. 900116325</name>
    <dbReference type="NCBI Taxonomy" id="3154295"/>
    <lineage>
        <taxon>Bacteria</taxon>
        <taxon>Bacillati</taxon>
        <taxon>Actinomycetota</taxon>
        <taxon>Actinomycetes</taxon>
        <taxon>Kitasatosporales</taxon>
        <taxon>Streptomycetaceae</taxon>
        <taxon>Streptomyces</taxon>
    </lineage>
</organism>
<feature type="transmembrane region" description="Helical" evidence="2">
    <location>
        <begin position="308"/>
        <end position="330"/>
    </location>
</feature>
<feature type="transmembrane region" description="Helical" evidence="2">
    <location>
        <begin position="106"/>
        <end position="128"/>
    </location>
</feature>
<feature type="transmembrane region" description="Helical" evidence="2">
    <location>
        <begin position="342"/>
        <end position="365"/>
    </location>
</feature>
<feature type="transmembrane region" description="Helical" evidence="2">
    <location>
        <begin position="371"/>
        <end position="392"/>
    </location>
</feature>
<accession>A0ABV2ULX7</accession>
<dbReference type="InterPro" id="IPR011701">
    <property type="entry name" value="MFS"/>
</dbReference>
<feature type="transmembrane region" description="Helical" evidence="2">
    <location>
        <begin position="140"/>
        <end position="160"/>
    </location>
</feature>
<feature type="transmembrane region" description="Helical" evidence="2">
    <location>
        <begin position="16"/>
        <end position="41"/>
    </location>
</feature>
<feature type="region of interest" description="Disordered" evidence="1">
    <location>
        <begin position="396"/>
        <end position="427"/>
    </location>
</feature>
<dbReference type="SUPFAM" id="SSF103473">
    <property type="entry name" value="MFS general substrate transporter"/>
    <property type="match status" value="1"/>
</dbReference>
<dbReference type="Proteomes" id="UP001550044">
    <property type="component" value="Unassembled WGS sequence"/>
</dbReference>
<dbReference type="Gene3D" id="1.20.1250.20">
    <property type="entry name" value="MFS general substrate transporter like domains"/>
    <property type="match status" value="1"/>
</dbReference>
<keyword evidence="2" id="KW-0472">Membrane</keyword>